<dbReference type="InterPro" id="IPR011993">
    <property type="entry name" value="PH-like_dom_sf"/>
</dbReference>
<dbReference type="Gene3D" id="2.30.29.210">
    <property type="entry name" value="FACT complex subunit Spt16p/Cdc68p"/>
    <property type="match status" value="1"/>
</dbReference>
<comment type="similarity">
    <text evidence="1 10">Belongs to the peptidase M24 family. SPT16 subfamily.</text>
</comment>
<dbReference type="FunFam" id="3.40.350.10:FF:000005">
    <property type="entry name" value="SPT16 homolog, facilitates chromatin-remodeling subunit"/>
    <property type="match status" value="1"/>
</dbReference>
<dbReference type="Proteomes" id="UP000694557">
    <property type="component" value="Unassembled WGS sequence"/>
</dbReference>
<protein>
    <recommendedName>
        <fullName evidence="10">FACT complex subunit</fullName>
    </recommendedName>
</protein>
<dbReference type="Ensembl" id="ENSOKIT00005010679.1">
    <property type="protein sequence ID" value="ENSOKIP00005010037.1"/>
    <property type="gene ID" value="ENSOKIG00005004440.1"/>
</dbReference>
<dbReference type="Gene3D" id="3.90.230.10">
    <property type="entry name" value="Creatinase/methionine aminopeptidase superfamily"/>
    <property type="match status" value="1"/>
</dbReference>
<dbReference type="GO" id="GO:0006260">
    <property type="term" value="P:DNA replication"/>
    <property type="evidence" value="ECO:0007669"/>
    <property type="project" value="UniProtKB-KW"/>
</dbReference>
<dbReference type="Gene3D" id="2.30.29.150">
    <property type="match status" value="1"/>
</dbReference>
<dbReference type="SMART" id="SM01285">
    <property type="entry name" value="FACT-Spt16_Nlob"/>
    <property type="match status" value="1"/>
</dbReference>
<dbReference type="CDD" id="cd01091">
    <property type="entry name" value="CDC68-like"/>
    <property type="match status" value="1"/>
</dbReference>
<dbReference type="GO" id="GO:0035101">
    <property type="term" value="C:FACT complex"/>
    <property type="evidence" value="ECO:0007669"/>
    <property type="project" value="UniProtKB-UniRule"/>
</dbReference>
<evidence type="ECO:0000256" key="3">
    <source>
        <dbReference type="ARBA" id="ARBA00022705"/>
    </source>
</evidence>
<dbReference type="Gene3D" id="3.40.350.10">
    <property type="entry name" value="Creatinase/prolidase N-terminal domain"/>
    <property type="match status" value="1"/>
</dbReference>
<dbReference type="InterPro" id="IPR029149">
    <property type="entry name" value="Creatin/AminoP/Spt16_N"/>
</dbReference>
<dbReference type="Pfam" id="PF08644">
    <property type="entry name" value="SPT16"/>
    <property type="match status" value="1"/>
</dbReference>
<keyword evidence="2 10" id="KW-0158">Chromosome</keyword>
<keyword evidence="4 10" id="KW-0227">DNA damage</keyword>
<proteinExistence type="inferred from homology"/>
<dbReference type="InterPro" id="IPR033825">
    <property type="entry name" value="Spt16_M24"/>
</dbReference>
<dbReference type="PANTHER" id="PTHR13980:SF15">
    <property type="entry name" value="FACT COMPLEX SUBUNIT SPT16"/>
    <property type="match status" value="1"/>
</dbReference>
<keyword evidence="6" id="KW-0175">Coiled coil</keyword>
<keyword evidence="8 10" id="KW-0234">DNA repair</keyword>
<keyword evidence="16" id="KW-1185">Reference proteome</keyword>
<dbReference type="GO" id="GO:0031491">
    <property type="term" value="F:nucleosome binding"/>
    <property type="evidence" value="ECO:0007669"/>
    <property type="project" value="TreeGrafter"/>
</dbReference>
<reference evidence="15" key="2">
    <citation type="submission" date="2025-09" db="UniProtKB">
        <authorList>
            <consortium name="Ensembl"/>
        </authorList>
    </citation>
    <scope>IDENTIFICATION</scope>
</reference>
<feature type="compositionally biased region" description="Basic and acidic residues" evidence="11">
    <location>
        <begin position="462"/>
        <end position="480"/>
    </location>
</feature>
<evidence type="ECO:0000256" key="2">
    <source>
        <dbReference type="ARBA" id="ARBA00022454"/>
    </source>
</evidence>
<dbReference type="FunFam" id="3.90.230.10:FF:000005">
    <property type="entry name" value="FACT complex subunit spt16"/>
    <property type="match status" value="1"/>
</dbReference>
<evidence type="ECO:0000256" key="8">
    <source>
        <dbReference type="ARBA" id="ARBA00023204"/>
    </source>
</evidence>
<dbReference type="Pfam" id="PF00557">
    <property type="entry name" value="Peptidase_M24"/>
    <property type="match status" value="1"/>
</dbReference>
<evidence type="ECO:0000259" key="12">
    <source>
        <dbReference type="SMART" id="SM01285"/>
    </source>
</evidence>
<reference evidence="15" key="1">
    <citation type="submission" date="2025-08" db="UniProtKB">
        <authorList>
            <consortium name="Ensembl"/>
        </authorList>
    </citation>
    <scope>IDENTIFICATION</scope>
</reference>
<keyword evidence="9 10" id="KW-0539">Nucleus</keyword>
<evidence type="ECO:0000256" key="11">
    <source>
        <dbReference type="SAM" id="MobiDB-lite"/>
    </source>
</evidence>
<keyword evidence="5 10" id="KW-0805">Transcription regulation</keyword>
<evidence type="ECO:0000256" key="4">
    <source>
        <dbReference type="ARBA" id="ARBA00022763"/>
    </source>
</evidence>
<dbReference type="InterPro" id="IPR029148">
    <property type="entry name" value="FACT-SPT16_Nlobe"/>
</dbReference>
<name>A0A8C7CZ46_ONCKI</name>
<evidence type="ECO:0000313" key="16">
    <source>
        <dbReference type="Proteomes" id="UP000694557"/>
    </source>
</evidence>
<comment type="subunit">
    <text evidence="10">Component of the FACT complex.</text>
</comment>
<dbReference type="InterPro" id="IPR013953">
    <property type="entry name" value="FACT_SPT16_M"/>
</dbReference>
<evidence type="ECO:0000256" key="10">
    <source>
        <dbReference type="RuleBase" id="RU367052"/>
    </source>
</evidence>
<dbReference type="InterPro" id="IPR000994">
    <property type="entry name" value="Pept_M24"/>
</dbReference>
<dbReference type="AlphaFoldDB" id="A0A8C7CZ46"/>
<feature type="compositionally biased region" description="Basic and acidic residues" evidence="11">
    <location>
        <begin position="487"/>
        <end position="498"/>
    </location>
</feature>
<comment type="function">
    <text evidence="10">Component of the FACT complex, a general chromatin factor that acts to reorganize nucleosomes. The FACT complex is involved in multiple processes that require DNA as a template such as mRNA elongation, DNA replication and DNA repair. During transcription elongation the FACT complex acts as a histone chaperone that both destabilizes and restores nucleosomal structure. It facilitates the passage of RNA polymerase II and transcription by promoting the dissociation of one histone H2A-H2B dimer from the nucleosome, then subsequently promotes the reestablishment of the nucleosome following the passage of RNA polymerase II.</text>
</comment>
<dbReference type="FunFam" id="2.30.29.210:FF:000001">
    <property type="entry name" value="FACT complex subunit spt16"/>
    <property type="match status" value="1"/>
</dbReference>
<feature type="region of interest" description="Disordered" evidence="11">
    <location>
        <begin position="919"/>
        <end position="1010"/>
    </location>
</feature>
<feature type="compositionally biased region" description="Polar residues" evidence="11">
    <location>
        <begin position="499"/>
        <end position="517"/>
    </location>
</feature>
<dbReference type="InterPro" id="IPR056595">
    <property type="entry name" value="Fact-SPT16_PH"/>
</dbReference>
<comment type="subcellular location">
    <subcellularLocation>
        <location evidence="10">Nucleus</location>
    </subcellularLocation>
    <subcellularLocation>
        <location evidence="10">Chromosome</location>
    </subcellularLocation>
</comment>
<feature type="domain" description="FACT complex subunit SPT16 middle" evidence="13">
    <location>
        <begin position="529"/>
        <end position="689"/>
    </location>
</feature>
<evidence type="ECO:0000256" key="9">
    <source>
        <dbReference type="ARBA" id="ARBA00023242"/>
    </source>
</evidence>
<feature type="domain" description="FACT complex subunit SPT16 N-terminal lobe" evidence="12">
    <location>
        <begin position="5"/>
        <end position="168"/>
    </location>
</feature>
<evidence type="ECO:0000259" key="13">
    <source>
        <dbReference type="SMART" id="SM01286"/>
    </source>
</evidence>
<evidence type="ECO:0000256" key="7">
    <source>
        <dbReference type="ARBA" id="ARBA00023163"/>
    </source>
</evidence>
<feature type="region of interest" description="Disordered" evidence="11">
    <location>
        <begin position="451"/>
        <end position="519"/>
    </location>
</feature>
<evidence type="ECO:0000313" key="15">
    <source>
        <dbReference type="Ensembl" id="ENSOKIP00005010037.1"/>
    </source>
</evidence>
<organism evidence="15 16">
    <name type="scientific">Oncorhynchus kisutch</name>
    <name type="common">Coho salmon</name>
    <name type="synonym">Salmo kisutch</name>
    <dbReference type="NCBI Taxonomy" id="8019"/>
    <lineage>
        <taxon>Eukaryota</taxon>
        <taxon>Metazoa</taxon>
        <taxon>Chordata</taxon>
        <taxon>Craniata</taxon>
        <taxon>Vertebrata</taxon>
        <taxon>Euteleostomi</taxon>
        <taxon>Actinopterygii</taxon>
        <taxon>Neopterygii</taxon>
        <taxon>Teleostei</taxon>
        <taxon>Protacanthopterygii</taxon>
        <taxon>Salmoniformes</taxon>
        <taxon>Salmonidae</taxon>
        <taxon>Salmoninae</taxon>
        <taxon>Oncorhynchus</taxon>
    </lineage>
</organism>
<feature type="compositionally biased region" description="Acidic residues" evidence="11">
    <location>
        <begin position="927"/>
        <end position="972"/>
    </location>
</feature>
<dbReference type="PANTHER" id="PTHR13980">
    <property type="entry name" value="CDC68 RELATED"/>
    <property type="match status" value="1"/>
</dbReference>
<sequence>MAVNLDKEAYYRRIKRLYGNWKKGEDEFGKVDAMVVSVGVDEEIVYAKSTALQTWLFGYELTDTIMVFCESKIIFLASKKKVEFLKQVAVTKGNENANGVPPITLLVREKNESNKANFEKMMEAIRASKEGKTVGVFSKDKFPGEYMKSWNDMITAEGLEKVDISAVVAYTMAVKEDGELALMKKAAAVTSEVYSKFFKERVMEIVDADEKVRHSKLAESVEKAIEEKKYLGGADPSTVEMCYPPIIQSGGNYSLKFSVVSDKNHMHFGAITCAMGIRYKSYCANLVRTLMVDPPQEMQDNYSFLLQVEEELLKELKHGVKICDAYSAVLNYVKKEKPDLAAKLTKNLGFAMGIEFREGSLVLNSKNQYKLKKGMVLSISLGFADLVNKEGKKEEQKKYALFIGDSVQINEVGREGGGRRNTVSIKHCCSLQNDEEEDEEEDADDAEELLGKGARGQALLQDRTRNEMTAEEKRRAHQKELANQVNEEAKRRLTEQKGEQQVQKSRKSNVSYKNGSQMPREKDIRDMKIFIDKKYETVVMPVFGIATPFHIATIKNISSSVEGDWTYLRINFYVPGSSLGRNEGNIFPNPDATFVKEITYRASNLKAPGDPTVPSTNLQNAFRIIKEVQKRYKTREAEEKEKEGIVKQDSLVINLNRSNPKLKDLYIRPNIAQKRMQGSLEAHTNGFRFTSVRGDKVDILYNNIKHSLFQPCDGEMIIVLHFHLKNAIMFGKKRHTDVQFYTEVGEITTDLGKHQHMHDRDDLYAEQMEREMRHKLKSAFKNFIEKVETLTKEELEFEVPFRDLGFQGAPYRSTCLLQPTSSSLCNTTEWPPFVVTLDEVELVHFERVQFHLKNFDVVIVYKDYSKKVTMINAVPVNSLDPIKEWLNSCDIKYTEGVQSLNWTKIMKTIVDDPEGFFEQGGWSFLDPESEGEGAEDDSESGEDETFNPSADESEAEEEDSDEDYDSESEDSGNADKESHYEDAEETSSANRKRKGRSSAPPPSSKKKRRH</sequence>
<evidence type="ECO:0000256" key="6">
    <source>
        <dbReference type="ARBA" id="ARBA00023054"/>
    </source>
</evidence>
<dbReference type="SUPFAM" id="SSF55920">
    <property type="entry name" value="Creatinase/aminopeptidase"/>
    <property type="match status" value="1"/>
</dbReference>
<dbReference type="GeneTree" id="ENSGT00390000014495"/>
<dbReference type="SMART" id="SM01286">
    <property type="entry name" value="SPT16"/>
    <property type="match status" value="1"/>
</dbReference>
<evidence type="ECO:0000256" key="5">
    <source>
        <dbReference type="ARBA" id="ARBA00023015"/>
    </source>
</evidence>
<evidence type="ECO:0000259" key="14">
    <source>
        <dbReference type="SMART" id="SM01287"/>
    </source>
</evidence>
<dbReference type="Pfam" id="PF14826">
    <property type="entry name" value="FACT-Spt16_Nlob"/>
    <property type="match status" value="1"/>
</dbReference>
<keyword evidence="3 10" id="KW-0235">DNA replication</keyword>
<gene>
    <name evidence="15" type="primary">SUPT16H</name>
    <name evidence="15" type="synonym">LOC109896898</name>
</gene>
<dbReference type="GO" id="GO:0006281">
    <property type="term" value="P:DNA repair"/>
    <property type="evidence" value="ECO:0007669"/>
    <property type="project" value="UniProtKB-UniRule"/>
</dbReference>
<dbReference type="InterPro" id="IPR036005">
    <property type="entry name" value="Creatinase/aminopeptidase-like"/>
</dbReference>
<dbReference type="InterPro" id="IPR040258">
    <property type="entry name" value="Spt16"/>
</dbReference>
<feature type="domain" description="Histone chaperone RTT106/FACT complex subunit SPT16-like middle" evidence="14">
    <location>
        <begin position="806"/>
        <end position="896"/>
    </location>
</feature>
<dbReference type="InterPro" id="IPR013719">
    <property type="entry name" value="RTT106/SPT16-like_middle_dom"/>
</dbReference>
<dbReference type="FunFam" id="2.30.29.150:FF:000003">
    <property type="entry name" value="FACT complex subunit SPT16"/>
    <property type="match status" value="1"/>
</dbReference>
<evidence type="ECO:0000256" key="1">
    <source>
        <dbReference type="ARBA" id="ARBA00010779"/>
    </source>
</evidence>
<dbReference type="SMART" id="SM01287">
    <property type="entry name" value="Rtt106"/>
    <property type="match status" value="1"/>
</dbReference>
<dbReference type="Pfam" id="PF24824">
    <property type="entry name" value="PH_SPT16"/>
    <property type="match status" value="1"/>
</dbReference>
<dbReference type="GO" id="GO:0032786">
    <property type="term" value="P:positive regulation of DNA-templated transcription, elongation"/>
    <property type="evidence" value="ECO:0007669"/>
    <property type="project" value="UniProtKB-ARBA"/>
</dbReference>
<dbReference type="FunFam" id="2.30.29.30:FF:000017">
    <property type="entry name" value="FACT complex subunit SPT16"/>
    <property type="match status" value="1"/>
</dbReference>
<dbReference type="Pfam" id="PF08512">
    <property type="entry name" value="Rttp106-like_middle"/>
    <property type="match status" value="1"/>
</dbReference>
<dbReference type="Gene3D" id="2.30.29.30">
    <property type="entry name" value="Pleckstrin-homology domain (PH domain)/Phosphotyrosine-binding domain (PTB)"/>
    <property type="match status" value="1"/>
</dbReference>
<keyword evidence="7 10" id="KW-0804">Transcription</keyword>
<dbReference type="GO" id="GO:0006368">
    <property type="term" value="P:transcription elongation by RNA polymerase II"/>
    <property type="evidence" value="ECO:0007669"/>
    <property type="project" value="TreeGrafter"/>
</dbReference>
<accession>A0A8C7CZ46</accession>